<proteinExistence type="predicted"/>
<gene>
    <name evidence="1" type="ORF">G5B91_17815</name>
</gene>
<evidence type="ECO:0000313" key="2">
    <source>
        <dbReference type="Proteomes" id="UP000501063"/>
    </source>
</evidence>
<evidence type="ECO:0000313" key="1">
    <source>
        <dbReference type="EMBL" id="QIE88027.1"/>
    </source>
</evidence>
<reference evidence="1 2" key="1">
    <citation type="submission" date="2020-02" db="EMBL/GenBank/DDBJ databases">
        <title>Integrative conjugative elements (ICEs) and plasmids drive adaptation of Pseudomonas nitroreducens strain HBP1 to wastewater environment.</title>
        <authorList>
            <person name="Sentchilo V."/>
            <person name="Carraro N."/>
            <person name="Bertelli C."/>
            <person name="van der Meer J.R."/>
        </authorList>
    </citation>
    <scope>NUCLEOTIDE SEQUENCE [LARGE SCALE GENOMIC DNA]</scope>
    <source>
        <strain evidence="1 2">HBP1</strain>
    </source>
</reference>
<protein>
    <recommendedName>
        <fullName evidence="3">Lipoprotein</fullName>
    </recommendedName>
</protein>
<name>A0A6G6IYI9_PSENT</name>
<evidence type="ECO:0008006" key="3">
    <source>
        <dbReference type="Google" id="ProtNLM"/>
    </source>
</evidence>
<dbReference type="KEGG" id="pnt:G5B91_17815"/>
<organism evidence="1 2">
    <name type="scientific">Pseudomonas nitroreducens</name>
    <dbReference type="NCBI Taxonomy" id="46680"/>
    <lineage>
        <taxon>Bacteria</taxon>
        <taxon>Pseudomonadati</taxon>
        <taxon>Pseudomonadota</taxon>
        <taxon>Gammaproteobacteria</taxon>
        <taxon>Pseudomonadales</taxon>
        <taxon>Pseudomonadaceae</taxon>
        <taxon>Pseudomonas</taxon>
    </lineage>
</organism>
<dbReference type="Proteomes" id="UP000501063">
    <property type="component" value="Chromosome"/>
</dbReference>
<dbReference type="AlphaFoldDB" id="A0A6G6IYI9"/>
<dbReference type="PROSITE" id="PS51257">
    <property type="entry name" value="PROKAR_LIPOPROTEIN"/>
    <property type="match status" value="1"/>
</dbReference>
<accession>A0A6G6IYI9</accession>
<dbReference type="RefSeq" id="WP_024767423.1">
    <property type="nucleotide sequence ID" value="NZ_CP049140.1"/>
</dbReference>
<dbReference type="EMBL" id="CP049140">
    <property type="protein sequence ID" value="QIE88027.1"/>
    <property type="molecule type" value="Genomic_DNA"/>
</dbReference>
<sequence>MKTMLIGLALVLAGCQSQQQAPAPEPRVVEVQVPVAVPCKTTPVARPAFAVDSLPLGAAIDEQMRALRAERKQRQGYEARLEAAVQGCQ</sequence>